<dbReference type="Proteomes" id="UP001596500">
    <property type="component" value="Unassembled WGS sequence"/>
</dbReference>
<name>A0ABW2RG11_9BACL</name>
<accession>A0ABW2RG11</accession>
<sequence>MDTMKEYENAHARHFAKKWQAQAKETDLHAQAENYVSEFFYHANFGGYMFELGVNRAWNLPRAYNDQISSLKTARYSSGTEVFFHANRCEPCKTFPPGHDIGYVGNGWNDQISHVTVFR</sequence>
<dbReference type="RefSeq" id="WP_379863096.1">
    <property type="nucleotide sequence ID" value="NZ_JBHTBW010000006.1"/>
</dbReference>
<comment type="caution">
    <text evidence="1">The sequence shown here is derived from an EMBL/GenBank/DDBJ whole genome shotgun (WGS) entry which is preliminary data.</text>
</comment>
<reference evidence="2" key="1">
    <citation type="journal article" date="2019" name="Int. J. Syst. Evol. Microbiol.">
        <title>The Global Catalogue of Microorganisms (GCM) 10K type strain sequencing project: providing services to taxonomists for standard genome sequencing and annotation.</title>
        <authorList>
            <consortium name="The Broad Institute Genomics Platform"/>
            <consortium name="The Broad Institute Genome Sequencing Center for Infectious Disease"/>
            <person name="Wu L."/>
            <person name="Ma J."/>
        </authorList>
    </citation>
    <scope>NUCLEOTIDE SEQUENCE [LARGE SCALE GENOMIC DNA]</scope>
    <source>
        <strain evidence="2">CGMCC 1.12942</strain>
    </source>
</reference>
<gene>
    <name evidence="1" type="ORF">ACFQNG_01790</name>
</gene>
<evidence type="ECO:0000313" key="1">
    <source>
        <dbReference type="EMBL" id="MFC7439899.1"/>
    </source>
</evidence>
<organism evidence="1 2">
    <name type="scientific">Laceyella putida</name>
    <dbReference type="NCBI Taxonomy" id="110101"/>
    <lineage>
        <taxon>Bacteria</taxon>
        <taxon>Bacillati</taxon>
        <taxon>Bacillota</taxon>
        <taxon>Bacilli</taxon>
        <taxon>Bacillales</taxon>
        <taxon>Thermoactinomycetaceae</taxon>
        <taxon>Laceyella</taxon>
    </lineage>
</organism>
<evidence type="ECO:0000313" key="2">
    <source>
        <dbReference type="Proteomes" id="UP001596500"/>
    </source>
</evidence>
<dbReference type="EMBL" id="JBHTBW010000006">
    <property type="protein sequence ID" value="MFC7439899.1"/>
    <property type="molecule type" value="Genomic_DNA"/>
</dbReference>
<dbReference type="Gene3D" id="2.60.20.10">
    <property type="entry name" value="Crystallins"/>
    <property type="match status" value="1"/>
</dbReference>
<protein>
    <submittedName>
        <fullName evidence="1">Uncharacterized protein</fullName>
    </submittedName>
</protein>
<proteinExistence type="predicted"/>
<keyword evidence="2" id="KW-1185">Reference proteome</keyword>